<dbReference type="PANTHER" id="PTHR10480:SF2">
    <property type="entry name" value="PROTEIN UNC-13 HOMOLOG C"/>
    <property type="match status" value="1"/>
</dbReference>
<sequence>ECHNATDRIKVRVWDEDDDIKSRVKQHFKKESDDFLGQTIIEVRMLSGEMDVWYNL</sequence>
<dbReference type="PANTHER" id="PTHR10480">
    <property type="entry name" value="PROTEIN UNC-13 HOMOLOG"/>
    <property type="match status" value="1"/>
</dbReference>
<dbReference type="InterPro" id="IPR035892">
    <property type="entry name" value="C2_domain_sf"/>
</dbReference>
<comment type="caution">
    <text evidence="1">The sequence shown here is derived from an EMBL/GenBank/DDBJ whole genome shotgun (WGS) entry which is preliminary data.</text>
</comment>
<dbReference type="AlphaFoldDB" id="A0ABD0P074"/>
<protein>
    <recommendedName>
        <fullName evidence="3">C2 domain-containing protein</fullName>
    </recommendedName>
</protein>
<evidence type="ECO:0000313" key="1">
    <source>
        <dbReference type="EMBL" id="KAL0167518.1"/>
    </source>
</evidence>
<dbReference type="InterPro" id="IPR027080">
    <property type="entry name" value="Unc-13"/>
</dbReference>
<accession>A0ABD0P074</accession>
<name>A0ABD0P074_CIRMR</name>
<reference evidence="1 2" key="1">
    <citation type="submission" date="2024-05" db="EMBL/GenBank/DDBJ databases">
        <title>Genome sequencing and assembly of Indian major carp, Cirrhinus mrigala (Hamilton, 1822).</title>
        <authorList>
            <person name="Mohindra V."/>
            <person name="Chowdhury L.M."/>
            <person name="Lal K."/>
            <person name="Jena J.K."/>
        </authorList>
    </citation>
    <scope>NUCLEOTIDE SEQUENCE [LARGE SCALE GENOMIC DNA]</scope>
    <source>
        <strain evidence="1">CM1030</strain>
        <tissue evidence="1">Blood</tissue>
    </source>
</reference>
<feature type="non-terminal residue" evidence="1">
    <location>
        <position position="56"/>
    </location>
</feature>
<organism evidence="1 2">
    <name type="scientific">Cirrhinus mrigala</name>
    <name type="common">Mrigala</name>
    <dbReference type="NCBI Taxonomy" id="683832"/>
    <lineage>
        <taxon>Eukaryota</taxon>
        <taxon>Metazoa</taxon>
        <taxon>Chordata</taxon>
        <taxon>Craniata</taxon>
        <taxon>Vertebrata</taxon>
        <taxon>Euteleostomi</taxon>
        <taxon>Actinopterygii</taxon>
        <taxon>Neopterygii</taxon>
        <taxon>Teleostei</taxon>
        <taxon>Ostariophysi</taxon>
        <taxon>Cypriniformes</taxon>
        <taxon>Cyprinidae</taxon>
        <taxon>Labeoninae</taxon>
        <taxon>Labeonini</taxon>
        <taxon>Cirrhinus</taxon>
    </lineage>
</organism>
<keyword evidence="2" id="KW-1185">Reference proteome</keyword>
<dbReference type="EMBL" id="JAMKFB020000018">
    <property type="protein sequence ID" value="KAL0167518.1"/>
    <property type="molecule type" value="Genomic_DNA"/>
</dbReference>
<evidence type="ECO:0008006" key="3">
    <source>
        <dbReference type="Google" id="ProtNLM"/>
    </source>
</evidence>
<dbReference type="Gene3D" id="2.60.40.150">
    <property type="entry name" value="C2 domain"/>
    <property type="match status" value="1"/>
</dbReference>
<proteinExistence type="predicted"/>
<dbReference type="Proteomes" id="UP001529510">
    <property type="component" value="Unassembled WGS sequence"/>
</dbReference>
<dbReference type="SUPFAM" id="SSF49562">
    <property type="entry name" value="C2 domain (Calcium/lipid-binding domain, CaLB)"/>
    <property type="match status" value="1"/>
</dbReference>
<evidence type="ECO:0000313" key="2">
    <source>
        <dbReference type="Proteomes" id="UP001529510"/>
    </source>
</evidence>
<feature type="non-terminal residue" evidence="1">
    <location>
        <position position="1"/>
    </location>
</feature>
<gene>
    <name evidence="1" type="ORF">M9458_035740</name>
</gene>